<sequence length="158" mass="17920">MPIKWSDLHFKPNDETIQQIVSSWAWLLPESFTPILFSIIGDMFFQSDSTKILWLNTGTGEIKPVANSVDHFSELLNSEIADEWLMPYLVEQLHQAGKIPTADQCYTYVTLPVFAEGKYTVDNLNAVPAREHFAITGHILQQIQELKDGSQVQIVITD</sequence>
<protein>
    <submittedName>
        <fullName evidence="2">DUF1851 domain-containing protein</fullName>
    </submittedName>
</protein>
<dbReference type="Pfam" id="PF08906">
    <property type="entry name" value="T6SS_Tdi1_C"/>
    <property type="match status" value="1"/>
</dbReference>
<dbReference type="Proteomes" id="UP000253940">
    <property type="component" value="Chromosome"/>
</dbReference>
<name>A0A345P3L4_9GAMM</name>
<evidence type="ECO:0000259" key="1">
    <source>
        <dbReference type="Pfam" id="PF08906"/>
    </source>
</evidence>
<organism evidence="2 3">
    <name type="scientific">Aquirhabdus parva</name>
    <dbReference type="NCBI Taxonomy" id="2283318"/>
    <lineage>
        <taxon>Bacteria</taxon>
        <taxon>Pseudomonadati</taxon>
        <taxon>Pseudomonadota</taxon>
        <taxon>Gammaproteobacteria</taxon>
        <taxon>Moraxellales</taxon>
        <taxon>Moraxellaceae</taxon>
        <taxon>Aquirhabdus</taxon>
    </lineage>
</organism>
<dbReference type="InterPro" id="IPR015002">
    <property type="entry name" value="T6SS_Tdi1_C"/>
</dbReference>
<feature type="domain" description="T6SS immunity protein Tdi1 C-terminal" evidence="1">
    <location>
        <begin position="67"/>
        <end position="139"/>
    </location>
</feature>
<dbReference type="AlphaFoldDB" id="A0A345P3L4"/>
<accession>A0A345P3L4</accession>
<dbReference type="KEGG" id="mbah:HYN46_02645"/>
<evidence type="ECO:0000313" key="3">
    <source>
        <dbReference type="Proteomes" id="UP000253940"/>
    </source>
</evidence>
<dbReference type="OrthoDB" id="8683979at2"/>
<proteinExistence type="predicted"/>
<reference evidence="2 3" key="1">
    <citation type="submission" date="2018-07" db="EMBL/GenBank/DDBJ databases">
        <title>Genome sequencing of Moraxellaceae gen. HYN0046.</title>
        <authorList>
            <person name="Kim M."/>
            <person name="Yi H."/>
        </authorList>
    </citation>
    <scope>NUCLEOTIDE SEQUENCE [LARGE SCALE GENOMIC DNA]</scope>
    <source>
        <strain evidence="2 3">HYN0046</strain>
    </source>
</reference>
<dbReference type="EMBL" id="CP031222">
    <property type="protein sequence ID" value="AXI01873.1"/>
    <property type="molecule type" value="Genomic_DNA"/>
</dbReference>
<keyword evidence="3" id="KW-1185">Reference proteome</keyword>
<dbReference type="RefSeq" id="WP_114897983.1">
    <property type="nucleotide sequence ID" value="NZ_CP031222.1"/>
</dbReference>
<gene>
    <name evidence="2" type="ORF">HYN46_02645</name>
</gene>
<evidence type="ECO:0000313" key="2">
    <source>
        <dbReference type="EMBL" id="AXI01873.1"/>
    </source>
</evidence>